<accession>A0A1M7YWS9</accession>
<dbReference type="AlphaFoldDB" id="A0A1M7YWS9"/>
<evidence type="ECO:0000313" key="1">
    <source>
        <dbReference type="EMBL" id="SHO57160.1"/>
    </source>
</evidence>
<keyword evidence="2" id="KW-1185">Reference proteome</keyword>
<dbReference type="STRING" id="1117707.VQ7734_02929"/>
<proteinExistence type="predicted"/>
<dbReference type="EMBL" id="FRFG01000034">
    <property type="protein sequence ID" value="SHO57160.1"/>
    <property type="molecule type" value="Genomic_DNA"/>
</dbReference>
<organism evidence="1 2">
    <name type="scientific">Vibrio quintilis</name>
    <dbReference type="NCBI Taxonomy" id="1117707"/>
    <lineage>
        <taxon>Bacteria</taxon>
        <taxon>Pseudomonadati</taxon>
        <taxon>Pseudomonadota</taxon>
        <taxon>Gammaproteobacteria</taxon>
        <taxon>Vibrionales</taxon>
        <taxon>Vibrionaceae</taxon>
        <taxon>Vibrio</taxon>
    </lineage>
</organism>
<dbReference type="Proteomes" id="UP000184600">
    <property type="component" value="Unassembled WGS sequence"/>
</dbReference>
<gene>
    <name evidence="1" type="ORF">VQ7734_02929</name>
</gene>
<protein>
    <recommendedName>
        <fullName evidence="3">DUF945 domain-containing protein</fullName>
    </recommendedName>
</protein>
<dbReference type="Pfam" id="PF06097">
    <property type="entry name" value="DUF945"/>
    <property type="match status" value="1"/>
</dbReference>
<evidence type="ECO:0008006" key="3">
    <source>
        <dbReference type="Google" id="ProtNLM"/>
    </source>
</evidence>
<dbReference type="InterPro" id="IPR010352">
    <property type="entry name" value="DUF945"/>
</dbReference>
<sequence>MSQIKKYAAVGGAVCLVACWPLVVGQITQNAFEREISAFSNQWVEGKTLTYDRGYLSTHVEVEFTVVDPELKSDLQADGFPVSLVWRSDIRHGVFSVNAETTLKNFPDFPLMIKTSTSLAGNTDFETTLGKLNYKGQYEGDQPWALTSTEATVNGHASAAGELEYQYQMPSLMIDFASEEQFTFDNLSGHGNGKKDGYFWLGQQQIKTDKVTFRDLLAENQMVLNQLSVQSGLSLDATGSRMNMNQVFKTAAVTTPMGNLTGFDMDFSLLNVDKASMTKIVSEAEKYSETMQMDQAEVIGAFDQLVRQGFSVVLDRLNIGLEDGQIQTSVKLTLPEGIESVSMNPQQVIQKLEGEIHATVPVSLIDKDPALRKGMDELIVMEMMQQKGDNYVTNTTIKDGNLIFESGEKMPLASSLMMLMYLSR</sequence>
<reference evidence="2" key="1">
    <citation type="submission" date="2016-12" db="EMBL/GenBank/DDBJ databases">
        <authorList>
            <person name="Rodrigo-Torres L."/>
            <person name="Arahal R.D."/>
            <person name="Lucena T."/>
        </authorList>
    </citation>
    <scope>NUCLEOTIDE SEQUENCE [LARGE SCALE GENOMIC DNA]</scope>
</reference>
<name>A0A1M7YWS9_9VIBR</name>
<evidence type="ECO:0000313" key="2">
    <source>
        <dbReference type="Proteomes" id="UP000184600"/>
    </source>
</evidence>